<feature type="compositionally biased region" description="Low complexity" evidence="1">
    <location>
        <begin position="175"/>
        <end position="184"/>
    </location>
</feature>
<proteinExistence type="predicted"/>
<reference evidence="3" key="1">
    <citation type="submission" date="2018-05" db="EMBL/GenBank/DDBJ databases">
        <authorList>
            <person name="Li X."/>
        </authorList>
    </citation>
    <scope>NUCLEOTIDE SEQUENCE [LARGE SCALE GENOMIC DNA]</scope>
    <source>
        <strain evidence="3">YIM 73061</strain>
    </source>
</reference>
<protein>
    <recommendedName>
        <fullName evidence="4">Lysozyme inhibitor LprI N-terminal domain-containing protein</fullName>
    </recommendedName>
</protein>
<feature type="region of interest" description="Disordered" evidence="1">
    <location>
        <begin position="43"/>
        <end position="66"/>
    </location>
</feature>
<dbReference type="Proteomes" id="UP000249725">
    <property type="component" value="Unassembled WGS sequence"/>
</dbReference>
<evidence type="ECO:0000313" key="3">
    <source>
        <dbReference type="Proteomes" id="UP000249725"/>
    </source>
</evidence>
<keyword evidence="3" id="KW-1185">Reference proteome</keyword>
<feature type="region of interest" description="Disordered" evidence="1">
    <location>
        <begin position="162"/>
        <end position="198"/>
    </location>
</feature>
<dbReference type="EMBL" id="QFYR01000001">
    <property type="protein sequence ID" value="RAK58121.1"/>
    <property type="molecule type" value="Genomic_DNA"/>
</dbReference>
<comment type="caution">
    <text evidence="2">The sequence shown here is derived from an EMBL/GenBank/DDBJ whole genome shotgun (WGS) entry which is preliminary data.</text>
</comment>
<gene>
    <name evidence="2" type="ORF">DJ018_09505</name>
</gene>
<dbReference type="OrthoDB" id="7210888at2"/>
<name>A0A328AVC9_9CAUL</name>
<evidence type="ECO:0000313" key="2">
    <source>
        <dbReference type="EMBL" id="RAK58121.1"/>
    </source>
</evidence>
<organism evidence="2 3">
    <name type="scientific">Phenylobacterium deserti</name>
    <dbReference type="NCBI Taxonomy" id="1914756"/>
    <lineage>
        <taxon>Bacteria</taxon>
        <taxon>Pseudomonadati</taxon>
        <taxon>Pseudomonadota</taxon>
        <taxon>Alphaproteobacteria</taxon>
        <taxon>Caulobacterales</taxon>
        <taxon>Caulobacteraceae</taxon>
        <taxon>Phenylobacterium</taxon>
    </lineage>
</organism>
<dbReference type="RefSeq" id="WP_111514571.1">
    <property type="nucleotide sequence ID" value="NZ_QFYR01000001.1"/>
</dbReference>
<feature type="compositionally biased region" description="Basic and acidic residues" evidence="1">
    <location>
        <begin position="185"/>
        <end position="195"/>
    </location>
</feature>
<sequence length="294" mass="30799">MQENTDAGSGRGRAVGGVVLALALSASLAWCVGRGGDSALDPRTMTPASPAAIPSVQTRPAAHAEPSEAQVAKAYEDAREVYAQGGAEALTRFSQGCLESLQDDARVLDYCLAFGLFADAIRGRAPDEAEQARRLAAAGAALPDDANPAARLDAVRRLTRNAGGAASPTPSQVTARAAAEAAPSARKDKAAETRKASSRAAAAANAKANATRCRLMSTPAERVLCADASLRAADRRMRAAYNRAISSGSGAERRQLVRDQAAWRVELHAAAPNRRKVAALYESRIRELRAASRR</sequence>
<evidence type="ECO:0000256" key="1">
    <source>
        <dbReference type="SAM" id="MobiDB-lite"/>
    </source>
</evidence>
<accession>A0A328AVC9</accession>
<dbReference type="AlphaFoldDB" id="A0A328AVC9"/>
<evidence type="ECO:0008006" key="4">
    <source>
        <dbReference type="Google" id="ProtNLM"/>
    </source>
</evidence>